<comment type="subcellular location">
    <subcellularLocation>
        <location evidence="1">Secreted</location>
        <location evidence="1">Extracellular space</location>
        <location evidence="1">Extracellular matrix</location>
    </subcellularLocation>
</comment>
<evidence type="ECO:0000256" key="5">
    <source>
        <dbReference type="ARBA" id="ARBA00022737"/>
    </source>
</evidence>
<evidence type="ECO:0000256" key="3">
    <source>
        <dbReference type="ARBA" id="ARBA00022530"/>
    </source>
</evidence>
<dbReference type="GO" id="GO:0005615">
    <property type="term" value="C:extracellular space"/>
    <property type="evidence" value="ECO:0007669"/>
    <property type="project" value="TreeGrafter"/>
</dbReference>
<dbReference type="GO" id="GO:0031012">
    <property type="term" value="C:extracellular matrix"/>
    <property type="evidence" value="ECO:0007669"/>
    <property type="project" value="TreeGrafter"/>
</dbReference>
<feature type="region of interest" description="Disordered" evidence="7">
    <location>
        <begin position="603"/>
        <end position="996"/>
    </location>
</feature>
<feature type="compositionally biased region" description="Basic and acidic residues" evidence="7">
    <location>
        <begin position="500"/>
        <end position="511"/>
    </location>
</feature>
<dbReference type="Proteomes" id="UP000335636">
    <property type="component" value="Unassembled WGS sequence"/>
</dbReference>
<protein>
    <recommendedName>
        <fullName evidence="9">Thrombospondin-like N-terminal domain-containing protein</fullName>
    </recommendedName>
</protein>
<evidence type="ECO:0000256" key="8">
    <source>
        <dbReference type="SAM" id="SignalP"/>
    </source>
</evidence>
<dbReference type="Pfam" id="PF01391">
    <property type="entry name" value="Collagen"/>
    <property type="match status" value="3"/>
</dbReference>
<feature type="region of interest" description="Disordered" evidence="7">
    <location>
        <begin position="232"/>
        <end position="289"/>
    </location>
</feature>
<feature type="compositionally biased region" description="Basic and acidic residues" evidence="7">
    <location>
        <begin position="797"/>
        <end position="806"/>
    </location>
</feature>
<evidence type="ECO:0000256" key="4">
    <source>
        <dbReference type="ARBA" id="ARBA00022729"/>
    </source>
</evidence>
<feature type="region of interest" description="Disordered" evidence="7">
    <location>
        <begin position="322"/>
        <end position="363"/>
    </location>
</feature>
<gene>
    <name evidence="10" type="ORF">MONAX_5E028708</name>
</gene>
<accession>A0A5E4AA04</accession>
<dbReference type="InterPro" id="IPR013320">
    <property type="entry name" value="ConA-like_dom_sf"/>
</dbReference>
<feature type="signal peptide" evidence="8">
    <location>
        <begin position="1"/>
        <end position="29"/>
    </location>
</feature>
<feature type="chain" id="PRO_5023076185" description="Thrombospondin-like N-terminal domain-containing protein" evidence="8">
    <location>
        <begin position="30"/>
        <end position="1125"/>
    </location>
</feature>
<feature type="compositionally biased region" description="Pro residues" evidence="7">
    <location>
        <begin position="950"/>
        <end position="961"/>
    </location>
</feature>
<feature type="compositionally biased region" description="Low complexity" evidence="7">
    <location>
        <begin position="850"/>
        <end position="865"/>
    </location>
</feature>
<feature type="compositionally biased region" description="Low complexity" evidence="7">
    <location>
        <begin position="524"/>
        <end position="534"/>
    </location>
</feature>
<dbReference type="SMART" id="SM00210">
    <property type="entry name" value="TSPN"/>
    <property type="match status" value="1"/>
</dbReference>
<keyword evidence="3" id="KW-0272">Extracellular matrix</keyword>
<sequence length="1125" mass="113478">MESLWGLGQPRAGLCLLLAALLLLPRTQAADPVDVLKALGVRGGQAGVPEGPGFCPQRAPEGDRAFRVGRASKLSIPTRELFPDGHFPANFSMLMTLRAQQANQSVLLSIYDEKGARQLGLALGPGLALLGDSFDPLPQQVNLMDGQWHRVAVSIDGDTATLVADCESQPPVSGQKPRFLSTAGLTVLGTQDIGEETFEGDIQELLISPDPQAAFRACEQYLPGCDNLDLVTTGAPQGEPETTPPRRKGKGKGKKKGRGRKGKGRKKKDKEALTLGAPAGSLENQTSMDVPKIETPVPTLTPTPTPLVFTTTVTVGGNVTLLEGGLDAEGGTQLETPELEGEREEEEGSGPTMGPKFRAAEQPSQAEFQIFPGVGEKGAKGEPAVIEQGQKFEGPPGAPGPRGVVGPSGPPGPPGFPGDRGLPGPAGLPGIPGIDGIRGPPGTVIMMPFQFASSSLKGPPVSFQQAQAQAVLQQTQLSMKGPPGPVGLTGRPGPVVSKGSAEKRGNSRGEGSHSSNHLPRLSFPKGLPGYPGLKGEAGEVGPQGPRGLQGPPGPPGREGKMVSTFQVPKLPFGLPSLPNRHRGSVPPGSAGALRLAMEAVLSGRPGADGARGLPGDTGPKGDRGFDGLPGLPGEKGQRGDFGRVGQPGPPGEDGEKGAEGPPGPTGQAGEPGPRGLIGPRGSPGPLGRPGVTGSDGAPGAKGNVGPPGEPGPPGQQGNHGSQGIPGPQGPIGTPGEKGPPGNPGIPGLPGADGPPGHPGHEGPTGEKGAQGPPGSAGPPGYPGGRGVKGTSGNRGLQGEKGERGEDGFPGFKGDAGPKGDRGHPGPPGPRGEDGPEGPKGPEGLEGEEGPPGAAGEKGKLGVPGLPGYPGRPGPKGSIGFPGPLGPLGEKGKRGKAGQPGEEGERGPPGSRGERGQPGATGQPGPKGDVGQDGSPGIPGEKGLPGLQGPPGFPGTKGPPGPQGKDGIPGHPGPRGELGFQGLTGPPGPAGVLGPQVRVDPTYCTSRGTLWAGSRGSDRPRGHPHSGCTLLLSRERQETWGLWVSGGPRAPLDLLANKVSRAWKEERGPRALNPPAWGARVRGETPEPDLLPGLCRERSDPWDLLGRRGHPGPEASLAPKAPLGTP</sequence>
<feature type="region of interest" description="Disordered" evidence="7">
    <location>
        <begin position="1065"/>
        <end position="1125"/>
    </location>
</feature>
<dbReference type="FunFam" id="2.60.120.200:FF:000136">
    <property type="entry name" value="Collagen type V alpha 3 chain"/>
    <property type="match status" value="1"/>
</dbReference>
<evidence type="ECO:0000256" key="7">
    <source>
        <dbReference type="SAM" id="MobiDB-lite"/>
    </source>
</evidence>
<evidence type="ECO:0000259" key="9">
    <source>
        <dbReference type="SMART" id="SM00210"/>
    </source>
</evidence>
<dbReference type="PANTHER" id="PTHR24023">
    <property type="entry name" value="COLLAGEN ALPHA"/>
    <property type="match status" value="1"/>
</dbReference>
<dbReference type="AlphaFoldDB" id="A0A5E4AA04"/>
<reference evidence="10" key="1">
    <citation type="submission" date="2019-04" db="EMBL/GenBank/DDBJ databases">
        <authorList>
            <person name="Alioto T."/>
            <person name="Alioto T."/>
        </authorList>
    </citation>
    <scope>NUCLEOTIDE SEQUENCE [LARGE SCALE GENOMIC DNA]</scope>
</reference>
<evidence type="ECO:0000256" key="1">
    <source>
        <dbReference type="ARBA" id="ARBA00004498"/>
    </source>
</evidence>
<keyword evidence="5" id="KW-0677">Repeat</keyword>
<feature type="compositionally biased region" description="Low complexity" evidence="7">
    <location>
        <begin position="670"/>
        <end position="689"/>
    </location>
</feature>
<feature type="region of interest" description="Disordered" evidence="7">
    <location>
        <begin position="389"/>
        <end position="429"/>
    </location>
</feature>
<dbReference type="Gene3D" id="2.60.120.200">
    <property type="match status" value="1"/>
</dbReference>
<feature type="domain" description="Thrombospondin-like N-terminal" evidence="9">
    <location>
        <begin position="32"/>
        <end position="211"/>
    </location>
</feature>
<feature type="region of interest" description="Disordered" evidence="7">
    <location>
        <begin position="478"/>
        <end position="561"/>
    </location>
</feature>
<feature type="compositionally biased region" description="Acidic residues" evidence="7">
    <location>
        <begin position="337"/>
        <end position="348"/>
    </location>
</feature>
<dbReference type="PANTHER" id="PTHR24023:SF1082">
    <property type="entry name" value="COLLAGEN TRIPLE HELIX REPEAT"/>
    <property type="match status" value="1"/>
</dbReference>
<feature type="compositionally biased region" description="Basic residues" evidence="7">
    <location>
        <begin position="245"/>
        <end position="268"/>
    </location>
</feature>
<evidence type="ECO:0000256" key="6">
    <source>
        <dbReference type="ARBA" id="ARBA00023119"/>
    </source>
</evidence>
<dbReference type="SUPFAM" id="SSF49899">
    <property type="entry name" value="Concanavalin A-like lectins/glucanases"/>
    <property type="match status" value="1"/>
</dbReference>
<evidence type="ECO:0000256" key="2">
    <source>
        <dbReference type="ARBA" id="ARBA00022525"/>
    </source>
</evidence>
<keyword evidence="4 8" id="KW-0732">Signal</keyword>
<evidence type="ECO:0000313" key="11">
    <source>
        <dbReference type="Proteomes" id="UP000335636"/>
    </source>
</evidence>
<dbReference type="InterPro" id="IPR008160">
    <property type="entry name" value="Collagen"/>
</dbReference>
<dbReference type="InterPro" id="IPR048287">
    <property type="entry name" value="TSPN-like_N"/>
</dbReference>
<evidence type="ECO:0000313" key="10">
    <source>
        <dbReference type="EMBL" id="VTJ54127.1"/>
    </source>
</evidence>
<comment type="caution">
    <text evidence="10">The sequence shown here is derived from an EMBL/GenBank/DDBJ whole genome shotgun (WGS) entry which is preliminary data.</text>
</comment>
<feature type="compositionally biased region" description="Low complexity" evidence="7">
    <location>
        <begin position="715"/>
        <end position="736"/>
    </location>
</feature>
<keyword evidence="2" id="KW-0964">Secreted</keyword>
<proteinExistence type="predicted"/>
<keyword evidence="11" id="KW-1185">Reference proteome</keyword>
<dbReference type="EMBL" id="CABDUW010000035">
    <property type="protein sequence ID" value="VTJ54127.1"/>
    <property type="molecule type" value="Genomic_DNA"/>
</dbReference>
<keyword evidence="6" id="KW-0176">Collagen</keyword>
<organism evidence="10 11">
    <name type="scientific">Marmota monax</name>
    <name type="common">Woodchuck</name>
    <dbReference type="NCBI Taxonomy" id="9995"/>
    <lineage>
        <taxon>Eukaryota</taxon>
        <taxon>Metazoa</taxon>
        <taxon>Chordata</taxon>
        <taxon>Craniata</taxon>
        <taxon>Vertebrata</taxon>
        <taxon>Euteleostomi</taxon>
        <taxon>Mammalia</taxon>
        <taxon>Eutheria</taxon>
        <taxon>Euarchontoglires</taxon>
        <taxon>Glires</taxon>
        <taxon>Rodentia</taxon>
        <taxon>Sciuromorpha</taxon>
        <taxon>Sciuridae</taxon>
        <taxon>Xerinae</taxon>
        <taxon>Marmotini</taxon>
        <taxon>Marmota</taxon>
    </lineage>
</organism>
<dbReference type="GO" id="GO:0005581">
    <property type="term" value="C:collagen trimer"/>
    <property type="evidence" value="ECO:0007669"/>
    <property type="project" value="UniProtKB-KW"/>
</dbReference>
<feature type="compositionally biased region" description="Low complexity" evidence="7">
    <location>
        <begin position="417"/>
        <end position="429"/>
    </location>
</feature>
<dbReference type="InterPro" id="IPR050149">
    <property type="entry name" value="Collagen_superfamily"/>
</dbReference>
<name>A0A5E4AA04_MARMO</name>